<dbReference type="EMBL" id="CP043450">
    <property type="protein sequence ID" value="QEM13039.1"/>
    <property type="molecule type" value="Genomic_DNA"/>
</dbReference>
<sequence length="133" mass="14587">MTTEQPKREDIVGVYQFKEQTISEIPIDKRGVKATITLKPDGTYQAQDIPNVFGAAAAENHKYISAKGTWKIETIGSVDTGLGHPKPNWGITLTSIDESLTNIGFTGSEAPYGLIVTFDDPDLGMVMLFKKIR</sequence>
<dbReference type="Proteomes" id="UP000251402">
    <property type="component" value="Chromosome"/>
</dbReference>
<reference evidence="1" key="1">
    <citation type="submission" date="2019-08" db="EMBL/GenBank/DDBJ databases">
        <title>Comparative genome analysis confer to the adaptation heavy metal polluted environment.</title>
        <authorList>
            <person name="Li Y."/>
        </authorList>
    </citation>
    <scope>NUCLEOTIDE SEQUENCE [LARGE SCALE GENOMIC DNA]</scope>
    <source>
        <strain evidence="1">P1</strain>
    </source>
</reference>
<proteinExistence type="predicted"/>
<dbReference type="RefSeq" id="WP_146749980.1">
    <property type="nucleotide sequence ID" value="NZ_CP043450.1"/>
</dbReference>
<protein>
    <recommendedName>
        <fullName evidence="3">Lipocalin-like domain-containing protein</fullName>
    </recommendedName>
</protein>
<dbReference type="KEGG" id="mrub:DEO27_024515"/>
<evidence type="ECO:0008006" key="3">
    <source>
        <dbReference type="Google" id="ProtNLM"/>
    </source>
</evidence>
<organism evidence="1 2">
    <name type="scientific">Mucilaginibacter rubeus</name>
    <dbReference type="NCBI Taxonomy" id="2027860"/>
    <lineage>
        <taxon>Bacteria</taxon>
        <taxon>Pseudomonadati</taxon>
        <taxon>Bacteroidota</taxon>
        <taxon>Sphingobacteriia</taxon>
        <taxon>Sphingobacteriales</taxon>
        <taxon>Sphingobacteriaceae</taxon>
        <taxon>Mucilaginibacter</taxon>
    </lineage>
</organism>
<dbReference type="OrthoDB" id="799415at2"/>
<accession>A0A5C1I539</accession>
<dbReference type="AlphaFoldDB" id="A0A5C1I539"/>
<evidence type="ECO:0000313" key="2">
    <source>
        <dbReference type="Proteomes" id="UP000251402"/>
    </source>
</evidence>
<gene>
    <name evidence="1" type="ORF">DEO27_024515</name>
</gene>
<keyword evidence="2" id="KW-1185">Reference proteome</keyword>
<name>A0A5C1I539_9SPHI</name>
<evidence type="ECO:0000313" key="1">
    <source>
        <dbReference type="EMBL" id="QEM13039.1"/>
    </source>
</evidence>